<evidence type="ECO:0000259" key="3">
    <source>
        <dbReference type="PROSITE" id="PS50110"/>
    </source>
</evidence>
<dbReference type="InterPro" id="IPR011006">
    <property type="entry name" value="CheY-like_superfamily"/>
</dbReference>
<organism evidence="4 5">
    <name type="scientific">Halobacillus salinus</name>
    <dbReference type="NCBI Taxonomy" id="192814"/>
    <lineage>
        <taxon>Bacteria</taxon>
        <taxon>Bacillati</taxon>
        <taxon>Bacillota</taxon>
        <taxon>Bacilli</taxon>
        <taxon>Bacillales</taxon>
        <taxon>Bacillaceae</taxon>
        <taxon>Halobacillus</taxon>
    </lineage>
</organism>
<proteinExistence type="predicted"/>
<dbReference type="EMBL" id="SRJC01000005">
    <property type="protein sequence ID" value="TGB01598.1"/>
    <property type="molecule type" value="Genomic_DNA"/>
</dbReference>
<feature type="domain" description="Response regulatory" evidence="3">
    <location>
        <begin position="4"/>
        <end position="118"/>
    </location>
</feature>
<dbReference type="CDD" id="cd00156">
    <property type="entry name" value="REC"/>
    <property type="match status" value="1"/>
</dbReference>
<dbReference type="InterPro" id="IPR001789">
    <property type="entry name" value="Sig_transdc_resp-reg_receiver"/>
</dbReference>
<dbReference type="STRING" id="192814.GCA_900166575_03065"/>
<protein>
    <submittedName>
        <fullName evidence="4">Response regulator</fullName>
    </submittedName>
</protein>
<dbReference type="InterPro" id="IPR050595">
    <property type="entry name" value="Bact_response_regulator"/>
</dbReference>
<evidence type="ECO:0000256" key="2">
    <source>
        <dbReference type="PROSITE-ProRule" id="PRU00169"/>
    </source>
</evidence>
<accession>A0A4Z0GVI1</accession>
<reference evidence="4 5" key="1">
    <citation type="journal article" date="2003" name="Int. J. Syst. Evol. Microbiol.">
        <title>Halobacillus salinus sp. nov., isolated from a salt lake on the coast of the East Sea in Korea.</title>
        <authorList>
            <person name="Yoon J.H."/>
            <person name="Kang K.H."/>
            <person name="Park Y.H."/>
        </authorList>
    </citation>
    <scope>NUCLEOTIDE SEQUENCE [LARGE SCALE GENOMIC DNA]</scope>
    <source>
        <strain evidence="4 5">HSL-3</strain>
    </source>
</reference>
<dbReference type="RefSeq" id="WP_079477929.1">
    <property type="nucleotide sequence ID" value="NZ_FVYZ01000003.1"/>
</dbReference>
<dbReference type="PANTHER" id="PTHR44591:SF3">
    <property type="entry name" value="RESPONSE REGULATORY DOMAIN-CONTAINING PROTEIN"/>
    <property type="match status" value="1"/>
</dbReference>
<dbReference type="OrthoDB" id="9808843at2"/>
<feature type="modified residue" description="4-aspartylphosphate" evidence="2">
    <location>
        <position position="53"/>
    </location>
</feature>
<dbReference type="SMART" id="SM00448">
    <property type="entry name" value="REC"/>
    <property type="match status" value="1"/>
</dbReference>
<dbReference type="PROSITE" id="PS50110">
    <property type="entry name" value="RESPONSE_REGULATORY"/>
    <property type="match status" value="1"/>
</dbReference>
<dbReference type="AlphaFoldDB" id="A0A4Z0GVI1"/>
<keyword evidence="5" id="KW-1185">Reference proteome</keyword>
<evidence type="ECO:0000313" key="5">
    <source>
        <dbReference type="Proteomes" id="UP000297982"/>
    </source>
</evidence>
<evidence type="ECO:0000256" key="1">
    <source>
        <dbReference type="ARBA" id="ARBA00022553"/>
    </source>
</evidence>
<dbReference type="GO" id="GO:0000160">
    <property type="term" value="P:phosphorelay signal transduction system"/>
    <property type="evidence" value="ECO:0007669"/>
    <property type="project" value="InterPro"/>
</dbReference>
<name>A0A4Z0GVI1_9BACI</name>
<dbReference type="Pfam" id="PF00072">
    <property type="entry name" value="Response_reg"/>
    <property type="match status" value="1"/>
</dbReference>
<sequence length="123" mass="13810">MANPILIVDDQSGIRLLLEEVLKSAGYQTLTAKSGKQACELASDHDVDLMIMDFNLPVMHGRDVLNKMVEMECDFPVIIITGDSEESVREQVDHSFVKDIISKPFDIQDFQNKVGNVLEKSRT</sequence>
<evidence type="ECO:0000313" key="4">
    <source>
        <dbReference type="EMBL" id="TGB01598.1"/>
    </source>
</evidence>
<gene>
    <name evidence="4" type="ORF">E4663_15690</name>
</gene>
<keyword evidence="1 2" id="KW-0597">Phosphoprotein</keyword>
<dbReference type="PANTHER" id="PTHR44591">
    <property type="entry name" value="STRESS RESPONSE REGULATOR PROTEIN 1"/>
    <property type="match status" value="1"/>
</dbReference>
<comment type="caution">
    <text evidence="4">The sequence shown here is derived from an EMBL/GenBank/DDBJ whole genome shotgun (WGS) entry which is preliminary data.</text>
</comment>
<dbReference type="Gene3D" id="3.40.50.2300">
    <property type="match status" value="1"/>
</dbReference>
<dbReference type="SUPFAM" id="SSF52172">
    <property type="entry name" value="CheY-like"/>
    <property type="match status" value="1"/>
</dbReference>
<dbReference type="Proteomes" id="UP000297982">
    <property type="component" value="Unassembled WGS sequence"/>
</dbReference>